<evidence type="ECO:0000256" key="1">
    <source>
        <dbReference type="SAM" id="MobiDB-lite"/>
    </source>
</evidence>
<gene>
    <name evidence="2" type="ORF">E2C01_082507</name>
</gene>
<comment type="caution">
    <text evidence="2">The sequence shown here is derived from an EMBL/GenBank/DDBJ whole genome shotgun (WGS) entry which is preliminary data.</text>
</comment>
<dbReference type="EMBL" id="VSRR010075126">
    <property type="protein sequence ID" value="MPC87636.1"/>
    <property type="molecule type" value="Genomic_DNA"/>
</dbReference>
<accession>A0A5B7J121</accession>
<dbReference type="AlphaFoldDB" id="A0A5B7J121"/>
<proteinExistence type="predicted"/>
<sequence length="59" mass="6860">MLHSFEKAYLGWCSYDAQAYADLEASRQAGKEEERDDDETQDEGEDETEEVNKRQQSVK</sequence>
<feature type="region of interest" description="Disordered" evidence="1">
    <location>
        <begin position="25"/>
        <end position="59"/>
    </location>
</feature>
<reference evidence="2 3" key="1">
    <citation type="submission" date="2019-05" db="EMBL/GenBank/DDBJ databases">
        <title>Another draft genome of Portunus trituberculatus and its Hox gene families provides insights of decapod evolution.</title>
        <authorList>
            <person name="Jeong J.-H."/>
            <person name="Song I."/>
            <person name="Kim S."/>
            <person name="Choi T."/>
            <person name="Kim D."/>
            <person name="Ryu S."/>
            <person name="Kim W."/>
        </authorList>
    </citation>
    <scope>NUCLEOTIDE SEQUENCE [LARGE SCALE GENOMIC DNA]</scope>
    <source>
        <tissue evidence="2">Muscle</tissue>
    </source>
</reference>
<evidence type="ECO:0000313" key="2">
    <source>
        <dbReference type="EMBL" id="MPC87636.1"/>
    </source>
</evidence>
<evidence type="ECO:0000313" key="3">
    <source>
        <dbReference type="Proteomes" id="UP000324222"/>
    </source>
</evidence>
<feature type="compositionally biased region" description="Acidic residues" evidence="1">
    <location>
        <begin position="34"/>
        <end position="49"/>
    </location>
</feature>
<keyword evidence="3" id="KW-1185">Reference proteome</keyword>
<name>A0A5B7J121_PORTR</name>
<protein>
    <submittedName>
        <fullName evidence="2">Uncharacterized protein</fullName>
    </submittedName>
</protein>
<organism evidence="2 3">
    <name type="scientific">Portunus trituberculatus</name>
    <name type="common">Swimming crab</name>
    <name type="synonym">Neptunus trituberculatus</name>
    <dbReference type="NCBI Taxonomy" id="210409"/>
    <lineage>
        <taxon>Eukaryota</taxon>
        <taxon>Metazoa</taxon>
        <taxon>Ecdysozoa</taxon>
        <taxon>Arthropoda</taxon>
        <taxon>Crustacea</taxon>
        <taxon>Multicrustacea</taxon>
        <taxon>Malacostraca</taxon>
        <taxon>Eumalacostraca</taxon>
        <taxon>Eucarida</taxon>
        <taxon>Decapoda</taxon>
        <taxon>Pleocyemata</taxon>
        <taxon>Brachyura</taxon>
        <taxon>Eubrachyura</taxon>
        <taxon>Portunoidea</taxon>
        <taxon>Portunidae</taxon>
        <taxon>Portuninae</taxon>
        <taxon>Portunus</taxon>
    </lineage>
</organism>
<dbReference type="Proteomes" id="UP000324222">
    <property type="component" value="Unassembled WGS sequence"/>
</dbReference>